<reference evidence="2" key="1">
    <citation type="submission" date="2023-03" db="EMBL/GenBank/DDBJ databases">
        <title>Massive genome expansion in bonnet fungi (Mycena s.s.) driven by repeated elements and novel gene families across ecological guilds.</title>
        <authorList>
            <consortium name="Lawrence Berkeley National Laboratory"/>
            <person name="Harder C.B."/>
            <person name="Miyauchi S."/>
            <person name="Viragh M."/>
            <person name="Kuo A."/>
            <person name="Thoen E."/>
            <person name="Andreopoulos B."/>
            <person name="Lu D."/>
            <person name="Skrede I."/>
            <person name="Drula E."/>
            <person name="Henrissat B."/>
            <person name="Morin E."/>
            <person name="Kohler A."/>
            <person name="Barry K."/>
            <person name="LaButti K."/>
            <person name="Morin E."/>
            <person name="Salamov A."/>
            <person name="Lipzen A."/>
            <person name="Mereny Z."/>
            <person name="Hegedus B."/>
            <person name="Baldrian P."/>
            <person name="Stursova M."/>
            <person name="Weitz H."/>
            <person name="Taylor A."/>
            <person name="Grigoriev I.V."/>
            <person name="Nagy L.G."/>
            <person name="Martin F."/>
            <person name="Kauserud H."/>
        </authorList>
    </citation>
    <scope>NUCLEOTIDE SEQUENCE</scope>
    <source>
        <strain evidence="2">CBHHK182m</strain>
    </source>
</reference>
<dbReference type="EMBL" id="JARKIB010000040">
    <property type="protein sequence ID" value="KAJ7759079.1"/>
    <property type="molecule type" value="Genomic_DNA"/>
</dbReference>
<evidence type="ECO:0000256" key="1">
    <source>
        <dbReference type="SAM" id="MobiDB-lite"/>
    </source>
</evidence>
<comment type="caution">
    <text evidence="2">The sequence shown here is derived from an EMBL/GenBank/DDBJ whole genome shotgun (WGS) entry which is preliminary data.</text>
</comment>
<evidence type="ECO:0000313" key="2">
    <source>
        <dbReference type="EMBL" id="KAJ7759079.1"/>
    </source>
</evidence>
<feature type="compositionally biased region" description="Basic and acidic residues" evidence="1">
    <location>
        <begin position="276"/>
        <end position="286"/>
    </location>
</feature>
<gene>
    <name evidence="2" type="ORF">B0H16DRAFT_1456977</name>
</gene>
<sequence length="418" mass="44910">MVMMVMQGEQGKGTMNFVCTTPNATRTSSSGGSPVAPGAEYQRAMQLNIPVVQQERKGGPRNRRKPGAATLRKEKRNPAGSKPTKRNQASVCSNVPRRSGSGNERGTGTSAARERAQHGNEGGTGTSVTRERARCGHEHGSGNERGTGTSVARERARHGNERGVGTSAARARARCGHERGTGTSAVWARARHGKERNTGTARYGDEHSMGTRTGTSPNGNECGTGTSAERERAWNGNGRSTRTGAARQRARQGSERGTGNGRGERARHGNGMRTGAIRERYEKGRDTATSTAGAGGGHRNRGTRNGYGNGAVRAQSRCDKAAGMGGEFCNVHVGARVRWAAAAELRLPAPNRRKNKVERSSEKNFADAGLREGEVFTDVKCMSLREARTFYERRQTKRQRSLLYACCALQPTTIWTAS</sequence>
<proteinExistence type="predicted"/>
<organism evidence="2 3">
    <name type="scientific">Mycena metata</name>
    <dbReference type="NCBI Taxonomy" id="1033252"/>
    <lineage>
        <taxon>Eukaryota</taxon>
        <taxon>Fungi</taxon>
        <taxon>Dikarya</taxon>
        <taxon>Basidiomycota</taxon>
        <taxon>Agaricomycotina</taxon>
        <taxon>Agaricomycetes</taxon>
        <taxon>Agaricomycetidae</taxon>
        <taxon>Agaricales</taxon>
        <taxon>Marasmiineae</taxon>
        <taxon>Mycenaceae</taxon>
        <taxon>Mycena</taxon>
    </lineage>
</organism>
<dbReference type="AlphaFoldDB" id="A0AAD7J8G7"/>
<feature type="compositionally biased region" description="Low complexity" evidence="1">
    <location>
        <begin position="238"/>
        <end position="247"/>
    </location>
</feature>
<feature type="compositionally biased region" description="Polar residues" evidence="1">
    <location>
        <begin position="100"/>
        <end position="110"/>
    </location>
</feature>
<keyword evidence="3" id="KW-1185">Reference proteome</keyword>
<accession>A0AAD7J8G7</accession>
<feature type="compositionally biased region" description="Basic and acidic residues" evidence="1">
    <location>
        <begin position="129"/>
        <end position="142"/>
    </location>
</feature>
<feature type="compositionally biased region" description="Polar residues" evidence="1">
    <location>
        <begin position="210"/>
        <end position="227"/>
    </location>
</feature>
<evidence type="ECO:0000313" key="3">
    <source>
        <dbReference type="Proteomes" id="UP001215598"/>
    </source>
</evidence>
<feature type="region of interest" description="Disordered" evidence="1">
    <location>
        <begin position="51"/>
        <end position="308"/>
    </location>
</feature>
<dbReference type="Proteomes" id="UP001215598">
    <property type="component" value="Unassembled WGS sequence"/>
</dbReference>
<protein>
    <submittedName>
        <fullName evidence="2">Uncharacterized protein</fullName>
    </submittedName>
</protein>
<name>A0AAD7J8G7_9AGAR</name>
<feature type="compositionally biased region" description="Basic and acidic residues" evidence="1">
    <location>
        <begin position="152"/>
        <end position="161"/>
    </location>
</feature>